<evidence type="ECO:0000256" key="2">
    <source>
        <dbReference type="SAM" id="MobiDB-lite"/>
    </source>
</evidence>
<dbReference type="AlphaFoldDB" id="A0A368LGM8"/>
<keyword evidence="4" id="KW-1185">Reference proteome</keyword>
<feature type="region of interest" description="Disordered" evidence="2">
    <location>
        <begin position="1"/>
        <end position="143"/>
    </location>
</feature>
<dbReference type="EMBL" id="QPGL01000002">
    <property type="protein sequence ID" value="RCS69894.1"/>
    <property type="molecule type" value="Genomic_DNA"/>
</dbReference>
<gene>
    <name evidence="3" type="ORF">CIK83_10400</name>
</gene>
<sequence length="398" mass="45468">MMTKKKMDFNEMELETKVMQFAERTKPEENENENSEANKEQHEHEDVQQHRDDEDNESVITDETESNDVNNETLSSTSTNEPQEEQQRELSRSEQRAIVRENKRREQNEAKQARLNERQQKINERRDTKQAKKEAKRLEREARKNDRGVVRVFAIETSKILLTSSIAIGVSFVGYEFLESKSEELQMEQRGKQQASIASLTNKVSDMQGKLENQTIQLQEFNNQLKNEQMTFKTKLEDLTLMVEQFIKNSNANDDLIKKMQSDVANNKSLTTSEIASIRRQLAALEKESIKQSEELLTQVKSTVAQAKREKVVIKPVPHSTPIKSKVQTVTALDGLELETVTQFGSNNVAVFSNRGLGAIQRLEGERIGSYIIQKISSSNVTVKGIADNETYIIKSKG</sequence>
<protein>
    <submittedName>
        <fullName evidence="3">Uncharacterized protein</fullName>
    </submittedName>
</protein>
<feature type="compositionally biased region" description="Basic and acidic residues" evidence="2">
    <location>
        <begin position="36"/>
        <end position="53"/>
    </location>
</feature>
<reference evidence="3 4" key="1">
    <citation type="journal article" date="2017" name="Elife">
        <title>Extensive horizontal gene transfer in cheese-associated bacteria.</title>
        <authorList>
            <person name="Bonham K.S."/>
            <person name="Wolfe B.E."/>
            <person name="Dutton R.J."/>
        </authorList>
    </citation>
    <scope>NUCLEOTIDE SEQUENCE [LARGE SCALE GENOMIC DNA]</scope>
    <source>
        <strain evidence="3 4">JB196</strain>
    </source>
</reference>
<name>A0A368LGM8_9VIBR</name>
<dbReference type="GeneID" id="303189334"/>
<feature type="compositionally biased region" description="Basic and acidic residues" evidence="2">
    <location>
        <begin position="85"/>
        <end position="143"/>
    </location>
</feature>
<evidence type="ECO:0000313" key="4">
    <source>
        <dbReference type="Proteomes" id="UP000252479"/>
    </source>
</evidence>
<dbReference type="RefSeq" id="WP_086960274.1">
    <property type="nucleotide sequence ID" value="NZ_FUKS01000024.1"/>
</dbReference>
<feature type="coiled-coil region" evidence="1">
    <location>
        <begin position="197"/>
        <end position="231"/>
    </location>
</feature>
<evidence type="ECO:0000313" key="3">
    <source>
        <dbReference type="EMBL" id="RCS69894.1"/>
    </source>
</evidence>
<accession>A0A368LGM8</accession>
<feature type="compositionally biased region" description="Polar residues" evidence="2">
    <location>
        <begin position="67"/>
        <end position="81"/>
    </location>
</feature>
<keyword evidence="1" id="KW-0175">Coiled coil</keyword>
<comment type="caution">
    <text evidence="3">The sequence shown here is derived from an EMBL/GenBank/DDBJ whole genome shotgun (WGS) entry which is preliminary data.</text>
</comment>
<dbReference type="Proteomes" id="UP000252479">
    <property type="component" value="Unassembled WGS sequence"/>
</dbReference>
<feature type="coiled-coil region" evidence="1">
    <location>
        <begin position="268"/>
        <end position="310"/>
    </location>
</feature>
<organism evidence="3 4">
    <name type="scientific">Vibrio casei</name>
    <dbReference type="NCBI Taxonomy" id="673372"/>
    <lineage>
        <taxon>Bacteria</taxon>
        <taxon>Pseudomonadati</taxon>
        <taxon>Pseudomonadota</taxon>
        <taxon>Gammaproteobacteria</taxon>
        <taxon>Vibrionales</taxon>
        <taxon>Vibrionaceae</taxon>
        <taxon>Vibrio</taxon>
    </lineage>
</organism>
<proteinExistence type="predicted"/>
<evidence type="ECO:0000256" key="1">
    <source>
        <dbReference type="SAM" id="Coils"/>
    </source>
</evidence>
<feature type="compositionally biased region" description="Acidic residues" evidence="2">
    <location>
        <begin position="54"/>
        <end position="66"/>
    </location>
</feature>